<organism evidence="1">
    <name type="scientific">Amphimedon queenslandica</name>
    <name type="common">Sponge</name>
    <dbReference type="NCBI Taxonomy" id="400682"/>
    <lineage>
        <taxon>Eukaryota</taxon>
        <taxon>Metazoa</taxon>
        <taxon>Porifera</taxon>
        <taxon>Demospongiae</taxon>
        <taxon>Heteroscleromorpha</taxon>
        <taxon>Haplosclerida</taxon>
        <taxon>Niphatidae</taxon>
        <taxon>Amphimedon</taxon>
    </lineage>
</organism>
<proteinExistence type="predicted"/>
<sequence length="81" mass="9641">MMWWGKEEHKHMLKVAMIWCDEECDKLLELWVEEGIQAQLEGCTRNKHTYEKISKEKIKKLKKDYKKVKDKNTLTGTGTTV</sequence>
<dbReference type="InParanoid" id="A0A1X7UXT6"/>
<reference evidence="1" key="1">
    <citation type="submission" date="2017-05" db="UniProtKB">
        <authorList>
            <consortium name="EnsemblMetazoa"/>
        </authorList>
    </citation>
    <scope>IDENTIFICATION</scope>
</reference>
<name>A0A1X7UXT6_AMPQE</name>
<dbReference type="AlphaFoldDB" id="A0A1X7UXT6"/>
<evidence type="ECO:0000313" key="1">
    <source>
        <dbReference type="EnsemblMetazoa" id="Aqu2.1.32334_001"/>
    </source>
</evidence>
<protein>
    <submittedName>
        <fullName evidence="1">Uncharacterized protein</fullName>
    </submittedName>
</protein>
<dbReference type="EnsemblMetazoa" id="Aqu2.1.32334_001">
    <property type="protein sequence ID" value="Aqu2.1.32334_001"/>
    <property type="gene ID" value="Aqu2.1.32334"/>
</dbReference>
<accession>A0A1X7UXT6</accession>